<protein>
    <submittedName>
        <fullName evidence="1">Uncharacterized protein</fullName>
    </submittedName>
</protein>
<evidence type="ECO:0000313" key="1">
    <source>
        <dbReference type="EMBL" id="OMP01912.1"/>
    </source>
</evidence>
<organism evidence="1 2">
    <name type="scientific">Corchorus capsularis</name>
    <name type="common">Jute</name>
    <dbReference type="NCBI Taxonomy" id="210143"/>
    <lineage>
        <taxon>Eukaryota</taxon>
        <taxon>Viridiplantae</taxon>
        <taxon>Streptophyta</taxon>
        <taxon>Embryophyta</taxon>
        <taxon>Tracheophyta</taxon>
        <taxon>Spermatophyta</taxon>
        <taxon>Magnoliopsida</taxon>
        <taxon>eudicotyledons</taxon>
        <taxon>Gunneridae</taxon>
        <taxon>Pentapetalae</taxon>
        <taxon>rosids</taxon>
        <taxon>malvids</taxon>
        <taxon>Malvales</taxon>
        <taxon>Malvaceae</taxon>
        <taxon>Grewioideae</taxon>
        <taxon>Apeibeae</taxon>
        <taxon>Corchorus</taxon>
    </lineage>
</organism>
<evidence type="ECO:0000313" key="2">
    <source>
        <dbReference type="Proteomes" id="UP000188268"/>
    </source>
</evidence>
<proteinExistence type="predicted"/>
<name>A0A1R3K496_COCAP</name>
<keyword evidence="2" id="KW-1185">Reference proteome</keyword>
<dbReference type="AlphaFoldDB" id="A0A1R3K496"/>
<sequence>MALTASTLVLGSSDNSFGFFPPLPSNKFHVCFGALVETRSDKVIANVEHPSE</sequence>
<dbReference type="Gramene" id="OMP01912">
    <property type="protein sequence ID" value="OMP01912"/>
    <property type="gene ID" value="CCACVL1_02981"/>
</dbReference>
<dbReference type="EMBL" id="AWWV01006332">
    <property type="protein sequence ID" value="OMP01912.1"/>
    <property type="molecule type" value="Genomic_DNA"/>
</dbReference>
<dbReference type="Proteomes" id="UP000188268">
    <property type="component" value="Unassembled WGS sequence"/>
</dbReference>
<gene>
    <name evidence="1" type="ORF">CCACVL1_02981</name>
</gene>
<accession>A0A1R3K496</accession>
<comment type="caution">
    <text evidence="1">The sequence shown here is derived from an EMBL/GenBank/DDBJ whole genome shotgun (WGS) entry which is preliminary data.</text>
</comment>
<reference evidence="1 2" key="1">
    <citation type="submission" date="2013-09" db="EMBL/GenBank/DDBJ databases">
        <title>Corchorus capsularis genome sequencing.</title>
        <authorList>
            <person name="Alam M."/>
            <person name="Haque M.S."/>
            <person name="Islam M.S."/>
            <person name="Emdad E.M."/>
            <person name="Islam M.M."/>
            <person name="Ahmed B."/>
            <person name="Halim A."/>
            <person name="Hossen Q.M.M."/>
            <person name="Hossain M.Z."/>
            <person name="Ahmed R."/>
            <person name="Khan M.M."/>
            <person name="Islam R."/>
            <person name="Rashid M.M."/>
            <person name="Khan S.A."/>
            <person name="Rahman M.S."/>
            <person name="Alam M."/>
        </authorList>
    </citation>
    <scope>NUCLEOTIDE SEQUENCE [LARGE SCALE GENOMIC DNA]</scope>
    <source>
        <strain evidence="2">cv. CVL-1</strain>
        <tissue evidence="1">Whole seedling</tissue>
    </source>
</reference>